<feature type="transmembrane region" description="Helical" evidence="1">
    <location>
        <begin position="102"/>
        <end position="127"/>
    </location>
</feature>
<keyword evidence="1" id="KW-0812">Transmembrane</keyword>
<gene>
    <name evidence="2" type="ORF">PMACD_LOCUS12212</name>
</gene>
<organism evidence="2 3">
    <name type="scientific">Pieris macdunnoughi</name>
    <dbReference type="NCBI Taxonomy" id="345717"/>
    <lineage>
        <taxon>Eukaryota</taxon>
        <taxon>Metazoa</taxon>
        <taxon>Ecdysozoa</taxon>
        <taxon>Arthropoda</taxon>
        <taxon>Hexapoda</taxon>
        <taxon>Insecta</taxon>
        <taxon>Pterygota</taxon>
        <taxon>Neoptera</taxon>
        <taxon>Endopterygota</taxon>
        <taxon>Lepidoptera</taxon>
        <taxon>Glossata</taxon>
        <taxon>Ditrysia</taxon>
        <taxon>Papilionoidea</taxon>
        <taxon>Pieridae</taxon>
        <taxon>Pierinae</taxon>
        <taxon>Pieris</taxon>
    </lineage>
</organism>
<feature type="transmembrane region" description="Helical" evidence="1">
    <location>
        <begin position="139"/>
        <end position="159"/>
    </location>
</feature>
<sequence>MCEIFPEVDKCCLGVSLRVGMMLISIISIMSGVIFLSVLEKKSNINYGKAQGVTNIEATDQAMSKTSLLIPTGMVIVSLIFMFTGVVLFFATLADDEGLIQVFVWVTFIGVLIGFTMVLMTACECLLKPACILSDFDWLSGSILLVLVVAYLFLWIYFITVANSYVIQNTA</sequence>
<feature type="transmembrane region" description="Helical" evidence="1">
    <location>
        <begin position="68"/>
        <end position="90"/>
    </location>
</feature>
<feature type="transmembrane region" description="Helical" evidence="1">
    <location>
        <begin position="20"/>
        <end position="39"/>
    </location>
</feature>
<name>A0A821VNW8_9NEOP</name>
<keyword evidence="1" id="KW-0472">Membrane</keyword>
<dbReference type="Proteomes" id="UP000663880">
    <property type="component" value="Unassembled WGS sequence"/>
</dbReference>
<dbReference type="EMBL" id="CAJOBZ010000046">
    <property type="protein sequence ID" value="CAF4911947.1"/>
    <property type="molecule type" value="Genomic_DNA"/>
</dbReference>
<evidence type="ECO:0000313" key="3">
    <source>
        <dbReference type="Proteomes" id="UP000663880"/>
    </source>
</evidence>
<proteinExistence type="predicted"/>
<comment type="caution">
    <text evidence="2">The sequence shown here is derived from an EMBL/GenBank/DDBJ whole genome shotgun (WGS) entry which is preliminary data.</text>
</comment>
<dbReference type="AlphaFoldDB" id="A0A821VNW8"/>
<protein>
    <submittedName>
        <fullName evidence="2">Uncharacterized protein</fullName>
    </submittedName>
</protein>
<dbReference type="OrthoDB" id="7464833at2759"/>
<keyword evidence="1" id="KW-1133">Transmembrane helix</keyword>
<evidence type="ECO:0000256" key="1">
    <source>
        <dbReference type="SAM" id="Phobius"/>
    </source>
</evidence>
<accession>A0A821VNW8</accession>
<reference evidence="2" key="1">
    <citation type="submission" date="2021-02" db="EMBL/GenBank/DDBJ databases">
        <authorList>
            <person name="Steward A R."/>
        </authorList>
    </citation>
    <scope>NUCLEOTIDE SEQUENCE</scope>
</reference>
<keyword evidence="3" id="KW-1185">Reference proteome</keyword>
<evidence type="ECO:0000313" key="2">
    <source>
        <dbReference type="EMBL" id="CAF4911947.1"/>
    </source>
</evidence>